<feature type="binding site" evidence="3">
    <location>
        <position position="93"/>
    </location>
    <ligand>
        <name>a divalent metal cation</name>
        <dbReference type="ChEBI" id="CHEBI:60240"/>
        <label>1</label>
    </ligand>
</feature>
<feature type="binding site" evidence="3">
    <location>
        <position position="129"/>
    </location>
    <ligand>
        <name>a divalent metal cation</name>
        <dbReference type="ChEBI" id="CHEBI:60240"/>
        <label>2</label>
    </ligand>
</feature>
<feature type="binding site" evidence="3">
    <location>
        <position position="203"/>
    </location>
    <ligand>
        <name>a divalent metal cation</name>
        <dbReference type="ChEBI" id="CHEBI:60240"/>
        <label>1</label>
    </ligand>
</feature>
<keyword evidence="2 4" id="KW-0378">Hydrolase</keyword>
<keyword evidence="1 3" id="KW-0479">Metal-binding</keyword>
<name>A0A8J6HVP2_9FIRM</name>
<evidence type="ECO:0000256" key="3">
    <source>
        <dbReference type="PIRSR" id="PIRSR005902-1"/>
    </source>
</evidence>
<feature type="binding site" evidence="3">
    <location>
        <position position="153"/>
    </location>
    <ligand>
        <name>a divalent metal cation</name>
        <dbReference type="ChEBI" id="CHEBI:60240"/>
        <label>2</label>
    </ligand>
</feature>
<protein>
    <submittedName>
        <fullName evidence="4">TatD family hydrolase</fullName>
    </submittedName>
</protein>
<evidence type="ECO:0000313" key="4">
    <source>
        <dbReference type="EMBL" id="MBA2132027.1"/>
    </source>
</evidence>
<evidence type="ECO:0000313" key="5">
    <source>
        <dbReference type="Proteomes" id="UP000657177"/>
    </source>
</evidence>
<evidence type="ECO:0000256" key="1">
    <source>
        <dbReference type="ARBA" id="ARBA00022723"/>
    </source>
</evidence>
<sequence>MRLFDTHCHLNDEAYQGDLTAVLERARRAGVARMLVVGYDLPSSRRALALAEAEEGIYAAVGIHPHEAAAVTAADLDRLEEMMAHPKVVALGEIGLDYHYENSPRRAQQEALRAQLALARKAGKPVVIHGREAHADLVAALKAEGGCYQGVMHCYSGSKEAARDYLEMNLHISVAGPVTFKNARKLLEVVPALPPDRLLIETDAPYLAPHPWRGRRNEPAYLLAVAERVAELLGMTAEAVADLTWNNGAACFGLTP</sequence>
<dbReference type="SUPFAM" id="SSF51556">
    <property type="entry name" value="Metallo-dependent hydrolases"/>
    <property type="match status" value="1"/>
</dbReference>
<dbReference type="PIRSF" id="PIRSF005902">
    <property type="entry name" value="DNase_TatD"/>
    <property type="match status" value="1"/>
</dbReference>
<gene>
    <name evidence="4" type="ORF">G5B42_00415</name>
</gene>
<feature type="binding site" evidence="3">
    <location>
        <position position="9"/>
    </location>
    <ligand>
        <name>a divalent metal cation</name>
        <dbReference type="ChEBI" id="CHEBI:60240"/>
        <label>1</label>
    </ligand>
</feature>
<organism evidence="4 5">
    <name type="scientific">Capillibacterium thermochitinicola</name>
    <dbReference type="NCBI Taxonomy" id="2699427"/>
    <lineage>
        <taxon>Bacteria</taxon>
        <taxon>Bacillati</taxon>
        <taxon>Bacillota</taxon>
        <taxon>Capillibacterium</taxon>
    </lineage>
</organism>
<dbReference type="GO" id="GO:0005829">
    <property type="term" value="C:cytosol"/>
    <property type="evidence" value="ECO:0007669"/>
    <property type="project" value="TreeGrafter"/>
</dbReference>
<dbReference type="FunFam" id="3.20.20.140:FF:000005">
    <property type="entry name" value="TatD family hydrolase"/>
    <property type="match status" value="1"/>
</dbReference>
<feature type="binding site" evidence="3">
    <location>
        <position position="7"/>
    </location>
    <ligand>
        <name>a divalent metal cation</name>
        <dbReference type="ChEBI" id="CHEBI:60240"/>
        <label>1</label>
    </ligand>
</feature>
<dbReference type="Pfam" id="PF01026">
    <property type="entry name" value="TatD_DNase"/>
    <property type="match status" value="1"/>
</dbReference>
<dbReference type="GO" id="GO:0004536">
    <property type="term" value="F:DNA nuclease activity"/>
    <property type="evidence" value="ECO:0007669"/>
    <property type="project" value="InterPro"/>
</dbReference>
<proteinExistence type="predicted"/>
<accession>A0A8J6HVP2</accession>
<dbReference type="PROSITE" id="PS01091">
    <property type="entry name" value="TATD_3"/>
    <property type="match status" value="1"/>
</dbReference>
<dbReference type="Gene3D" id="3.20.20.140">
    <property type="entry name" value="Metal-dependent hydrolases"/>
    <property type="match status" value="1"/>
</dbReference>
<dbReference type="AlphaFoldDB" id="A0A8J6HVP2"/>
<dbReference type="GO" id="GO:0046872">
    <property type="term" value="F:metal ion binding"/>
    <property type="evidence" value="ECO:0007669"/>
    <property type="project" value="UniProtKB-KW"/>
</dbReference>
<dbReference type="NCBIfam" id="TIGR00010">
    <property type="entry name" value="YchF/TatD family DNA exonuclease"/>
    <property type="match status" value="1"/>
</dbReference>
<dbReference type="InterPro" id="IPR015991">
    <property type="entry name" value="TatD/YcfH-like"/>
</dbReference>
<dbReference type="CDD" id="cd01310">
    <property type="entry name" value="TatD_DNAse"/>
    <property type="match status" value="1"/>
</dbReference>
<dbReference type="InterPro" id="IPR032466">
    <property type="entry name" value="Metal_Hydrolase"/>
</dbReference>
<comment type="caution">
    <text evidence="4">The sequence shown here is derived from an EMBL/GenBank/DDBJ whole genome shotgun (WGS) entry which is preliminary data.</text>
</comment>
<dbReference type="Proteomes" id="UP000657177">
    <property type="component" value="Unassembled WGS sequence"/>
</dbReference>
<dbReference type="EMBL" id="JAAKDE010000001">
    <property type="protein sequence ID" value="MBA2132027.1"/>
    <property type="molecule type" value="Genomic_DNA"/>
</dbReference>
<dbReference type="RefSeq" id="WP_181338464.1">
    <property type="nucleotide sequence ID" value="NZ_JAAKDE010000001.1"/>
</dbReference>
<dbReference type="InterPro" id="IPR001130">
    <property type="entry name" value="TatD-like"/>
</dbReference>
<dbReference type="PANTHER" id="PTHR46124:SF2">
    <property type="entry name" value="D-AMINOACYL-TRNA DEACYLASE"/>
    <property type="match status" value="1"/>
</dbReference>
<dbReference type="GO" id="GO:0016788">
    <property type="term" value="F:hydrolase activity, acting on ester bonds"/>
    <property type="evidence" value="ECO:0007669"/>
    <property type="project" value="InterPro"/>
</dbReference>
<keyword evidence="5" id="KW-1185">Reference proteome</keyword>
<reference evidence="4" key="1">
    <citation type="submission" date="2020-06" db="EMBL/GenBank/DDBJ databases">
        <title>Novel chitinolytic bacterium.</title>
        <authorList>
            <person name="Ungkulpasvich U."/>
            <person name="Kosugi A."/>
            <person name="Uke A."/>
        </authorList>
    </citation>
    <scope>NUCLEOTIDE SEQUENCE</scope>
    <source>
        <strain evidence="4">UUS1-1</strain>
    </source>
</reference>
<dbReference type="PANTHER" id="PTHR46124">
    <property type="entry name" value="D-AMINOACYL-TRNA DEACYLASE"/>
    <property type="match status" value="1"/>
</dbReference>
<dbReference type="InterPro" id="IPR018228">
    <property type="entry name" value="DNase_TatD-rel_CS"/>
</dbReference>
<dbReference type="PROSITE" id="PS01137">
    <property type="entry name" value="TATD_1"/>
    <property type="match status" value="1"/>
</dbReference>
<evidence type="ECO:0000256" key="2">
    <source>
        <dbReference type="ARBA" id="ARBA00022801"/>
    </source>
</evidence>